<evidence type="ECO:0008006" key="3">
    <source>
        <dbReference type="Google" id="ProtNLM"/>
    </source>
</evidence>
<name>A0A859FDM2_9BACI</name>
<dbReference type="Proteomes" id="UP000318138">
    <property type="component" value="Chromosome"/>
</dbReference>
<dbReference type="KEGG" id="psua:FLK61_29360"/>
<keyword evidence="2" id="KW-1185">Reference proteome</keyword>
<evidence type="ECO:0000313" key="1">
    <source>
        <dbReference type="EMBL" id="QKS70842.1"/>
    </source>
</evidence>
<protein>
    <recommendedName>
        <fullName evidence="3">DinB family protein</fullName>
    </recommendedName>
</protein>
<dbReference type="Gene3D" id="1.20.120.450">
    <property type="entry name" value="dinb family like domain"/>
    <property type="match status" value="1"/>
</dbReference>
<evidence type="ECO:0000313" key="2">
    <source>
        <dbReference type="Proteomes" id="UP000318138"/>
    </source>
</evidence>
<dbReference type="EMBL" id="CP041372">
    <property type="protein sequence ID" value="QKS70842.1"/>
    <property type="molecule type" value="Genomic_DNA"/>
</dbReference>
<sequence length="142" mass="16488">MEELIKKRLVKACLLTEDFYLDLSDEQLGFSIRGLPSNTIGEQAYCLIGARESYLKALVKGEWNGFICSLTNLNDSKEINRNLTESRARLESFLSQESLSNMHYQLLVDLLEHEVQHHGQLIRFSYANKLKFPKSWNNRYTV</sequence>
<reference evidence="2" key="1">
    <citation type="submission" date="2019-07" db="EMBL/GenBank/DDBJ databases">
        <title>Bacillus alkalisoli sp. nov. isolated from saline soil.</title>
        <authorList>
            <person name="Sun J.-Q."/>
            <person name="Xu L."/>
        </authorList>
    </citation>
    <scope>NUCLEOTIDE SEQUENCE [LARGE SCALE GENOMIC DNA]</scope>
    <source>
        <strain evidence="2">M4U3P1</strain>
    </source>
</reference>
<proteinExistence type="predicted"/>
<dbReference type="RefSeq" id="WP_176008876.1">
    <property type="nucleotide sequence ID" value="NZ_CP041372.2"/>
</dbReference>
<dbReference type="InterPro" id="IPR034660">
    <property type="entry name" value="DinB/YfiT-like"/>
</dbReference>
<organism evidence="1 2">
    <name type="scientific">Paenalkalicoccus suaedae</name>
    <dbReference type="NCBI Taxonomy" id="2592382"/>
    <lineage>
        <taxon>Bacteria</taxon>
        <taxon>Bacillati</taxon>
        <taxon>Bacillota</taxon>
        <taxon>Bacilli</taxon>
        <taxon>Bacillales</taxon>
        <taxon>Bacillaceae</taxon>
        <taxon>Paenalkalicoccus</taxon>
    </lineage>
</organism>
<accession>A0A859FDM2</accession>
<dbReference type="AlphaFoldDB" id="A0A859FDM2"/>
<gene>
    <name evidence="1" type="ORF">FLK61_29360</name>
</gene>
<dbReference type="SUPFAM" id="SSF109854">
    <property type="entry name" value="DinB/YfiT-like putative metalloenzymes"/>
    <property type="match status" value="1"/>
</dbReference>